<dbReference type="GO" id="GO:0016757">
    <property type="term" value="F:glycosyltransferase activity"/>
    <property type="evidence" value="ECO:0007669"/>
    <property type="project" value="UniProtKB-KW"/>
</dbReference>
<keyword evidence="2" id="KW-0328">Glycosyltransferase</keyword>
<dbReference type="SUPFAM" id="SSF53756">
    <property type="entry name" value="UDP-Glycosyltransferase/glycogen phosphorylase"/>
    <property type="match status" value="1"/>
</dbReference>
<dbReference type="Pfam" id="PF13692">
    <property type="entry name" value="Glyco_trans_1_4"/>
    <property type="match status" value="1"/>
</dbReference>
<accession>A0ABT1VTH4</accession>
<protein>
    <submittedName>
        <fullName evidence="2">Glycosyltransferase</fullName>
        <ecNumber evidence="2">2.4.-.-</ecNumber>
    </submittedName>
</protein>
<gene>
    <name evidence="2" type="ORF">NFI88_02140</name>
</gene>
<feature type="domain" description="Glycosyltransferase subfamily 4-like N-terminal" evidence="1">
    <location>
        <begin position="183"/>
        <end position="335"/>
    </location>
</feature>
<dbReference type="Pfam" id="PF13439">
    <property type="entry name" value="Glyco_transf_4"/>
    <property type="match status" value="1"/>
</dbReference>
<sequence>MLTGSIDEAGRDGVRGWVRDGSSPGAPVILLATAEGRLLGRTIANRFRPDVRAAGHGDGRSGFELRFNPPLPPGRSWLLRLSAEADGADLPGSPVRLPAEGEFDAAAEASIAALMDGAGDREGIERRLQFLQQQQRRLLRRWARSAEPTSSGPDGSSCRTKRALVLDERAPAPDRDAGSGAVLSHMRALRRAGYAVSFATPDMDGNAATARRLAADGITLHRAPWVRSLEELLRRDRDGYDLVYLHRVAVASDYGPLARRLQPRARIVYALADLHHLRLSRQARWEDRPELEREARRLRALELWAAAGADAVVTHSEVEAALLRQHVPAERVHVVAWSVSPPPRGPRPWKDRQGAVFVGGLAHAPNLAAALLLRDQIVPRLRDRGGAIECRLVGEGTFPDLSVPGLAALGHVPRLDTVLNSARLAVAPLPFGAGLKGKLLTAFAAGLPCVCSSIAAEGFALPAALRELVCDDPDQTASLIHRLHEDEAFNRRCSDAAIAFVRAGFSDEALDAALRPVLGEGGAPAEG</sequence>
<keyword evidence="2" id="KW-0808">Transferase</keyword>
<keyword evidence="3" id="KW-1185">Reference proteome</keyword>
<dbReference type="RefSeq" id="WP_422918375.1">
    <property type="nucleotide sequence ID" value="NZ_JAMZEJ010000001.1"/>
</dbReference>
<organism evidence="2 3">
    <name type="scientific">Rhizosaccharibacter radicis</name>
    <dbReference type="NCBI Taxonomy" id="2782605"/>
    <lineage>
        <taxon>Bacteria</taxon>
        <taxon>Pseudomonadati</taxon>
        <taxon>Pseudomonadota</taxon>
        <taxon>Alphaproteobacteria</taxon>
        <taxon>Acetobacterales</taxon>
        <taxon>Acetobacteraceae</taxon>
        <taxon>Rhizosaccharibacter</taxon>
    </lineage>
</organism>
<comment type="caution">
    <text evidence="2">The sequence shown here is derived from an EMBL/GenBank/DDBJ whole genome shotgun (WGS) entry which is preliminary data.</text>
</comment>
<name>A0ABT1VTH4_9PROT</name>
<dbReference type="Gene3D" id="3.40.50.2000">
    <property type="entry name" value="Glycogen Phosphorylase B"/>
    <property type="match status" value="2"/>
</dbReference>
<reference evidence="2 3" key="1">
    <citation type="submission" date="2022-06" db="EMBL/GenBank/DDBJ databases">
        <title>Rhizosaccharibacter gen. nov. sp. nov. KSS12, endophytic bacteria isolated from sugarcane.</title>
        <authorList>
            <person name="Pitiwittayakul N."/>
        </authorList>
    </citation>
    <scope>NUCLEOTIDE SEQUENCE [LARGE SCALE GENOMIC DNA]</scope>
    <source>
        <strain evidence="2 3">KSS12</strain>
    </source>
</reference>
<evidence type="ECO:0000313" key="2">
    <source>
        <dbReference type="EMBL" id="MCQ8239641.1"/>
    </source>
</evidence>
<proteinExistence type="predicted"/>
<evidence type="ECO:0000313" key="3">
    <source>
        <dbReference type="Proteomes" id="UP001524547"/>
    </source>
</evidence>
<dbReference type="Proteomes" id="UP001524547">
    <property type="component" value="Unassembled WGS sequence"/>
</dbReference>
<dbReference type="EC" id="2.4.-.-" evidence="2"/>
<dbReference type="EMBL" id="JAMZEJ010000001">
    <property type="protein sequence ID" value="MCQ8239641.1"/>
    <property type="molecule type" value="Genomic_DNA"/>
</dbReference>
<dbReference type="InterPro" id="IPR028098">
    <property type="entry name" value="Glyco_trans_4-like_N"/>
</dbReference>
<evidence type="ECO:0000259" key="1">
    <source>
        <dbReference type="Pfam" id="PF13439"/>
    </source>
</evidence>